<feature type="binding site" evidence="5">
    <location>
        <position position="182"/>
    </location>
    <ligand>
        <name>a divalent metal cation</name>
        <dbReference type="ChEBI" id="CHEBI:60240"/>
        <label>2</label>
        <note>catalytic</note>
    </ligand>
</feature>
<dbReference type="RefSeq" id="XP_003055563.1">
    <property type="nucleotide sequence ID" value="XM_003055517.1"/>
</dbReference>
<feature type="binding site" evidence="5">
    <location>
        <position position="189"/>
    </location>
    <ligand>
        <name>substrate</name>
    </ligand>
</feature>
<dbReference type="KEGG" id="mpp:MICPUCDRAFT_12972"/>
<dbReference type="SUPFAM" id="SSF55920">
    <property type="entry name" value="Creatinase/aminopeptidase"/>
    <property type="match status" value="1"/>
</dbReference>
<feature type="binding site" evidence="5">
    <location>
        <position position="116"/>
    </location>
    <ligand>
        <name>a divalent metal cation</name>
        <dbReference type="ChEBI" id="CHEBI:60240"/>
        <label>1</label>
    </ligand>
</feature>
<feature type="domain" description="Peptidase M24" evidence="7">
    <location>
        <begin position="22"/>
        <end position="253"/>
    </location>
</feature>
<feature type="binding site" evidence="5">
    <location>
        <position position="216"/>
    </location>
    <ligand>
        <name>a divalent metal cation</name>
        <dbReference type="ChEBI" id="CHEBI:60240"/>
        <label>2</label>
        <note>catalytic</note>
    </ligand>
</feature>
<dbReference type="InterPro" id="IPR002467">
    <property type="entry name" value="Pept_M24A_MAP1"/>
</dbReference>
<feature type="binding site" evidence="5">
    <location>
        <position position="116"/>
    </location>
    <ligand>
        <name>a divalent metal cation</name>
        <dbReference type="ChEBI" id="CHEBI:60240"/>
        <label>2</label>
        <note>catalytic</note>
    </ligand>
</feature>
<evidence type="ECO:0000256" key="6">
    <source>
        <dbReference type="RuleBase" id="RU003653"/>
    </source>
</evidence>
<comment type="similarity">
    <text evidence="5">Belongs to the peptidase M24A family. Methionine aminopeptidase type 1 subfamily.</text>
</comment>
<comment type="cofactor">
    <cofactor evidence="5">
        <name>Co(2+)</name>
        <dbReference type="ChEBI" id="CHEBI:48828"/>
    </cofactor>
    <cofactor evidence="5">
        <name>Zn(2+)</name>
        <dbReference type="ChEBI" id="CHEBI:29105"/>
    </cofactor>
    <cofactor evidence="5">
        <name>Mn(2+)</name>
        <dbReference type="ChEBI" id="CHEBI:29035"/>
    </cofactor>
    <cofactor evidence="5">
        <name>Fe(2+)</name>
        <dbReference type="ChEBI" id="CHEBI:29033"/>
    </cofactor>
    <text evidence="5">Binds 2 divalent metal cations per subunit. Has a high-affinity and a low affinity metal-binding site. The true nature of the physiological cofactor is under debate. The enzyme is active with cobalt, zinc, manganese or divalent iron ions. Most likely, methionine aminopeptidases function as mononuclear Fe(2+)-metalloproteases under physiological conditions, and the catalytically relevant metal-binding site has been assigned to the histidine-containing high-affinity site.</text>
</comment>
<dbReference type="InterPro" id="IPR036005">
    <property type="entry name" value="Creatinase/aminopeptidase-like"/>
</dbReference>
<dbReference type="STRING" id="564608.C1MHW6"/>
<sequence>MSARYFSSLTRVPIHRPEDFAGMRAAGSLAARTLAHVEPRVISGTTTAEIDRVAAAFVAENGAVAATVGYRGYKHSTCVSVNDVVCHGIPSEDVTLRDGDIVNVDVTVIVDGWHGDTSRTFIVGGEEKASEAAAQLVNVTRESLEIGVSRCGPGRRMGDVVVPIRRHLERHGYAVVNKYAAHGIGRKFHAPPHIRHGAGAEGRGVLLKPGMFFTIEPMANEKGVATRVLKDGWTVVTADGGLSAQFEHTVGVRSEEDGGGCEVFTRLDASAD</sequence>
<keyword evidence="9" id="KW-1185">Reference proteome</keyword>
<keyword evidence="2 5" id="KW-0645">Protease</keyword>
<gene>
    <name evidence="8" type="ORF">MICPUCDRAFT_12972</name>
</gene>
<evidence type="ECO:0000256" key="2">
    <source>
        <dbReference type="ARBA" id="ARBA00022670"/>
    </source>
</evidence>
<dbReference type="EMBL" id="GG663735">
    <property type="protein sequence ID" value="EEH60815.1"/>
    <property type="molecule type" value="Genomic_DNA"/>
</dbReference>
<dbReference type="Pfam" id="PF00557">
    <property type="entry name" value="Peptidase_M24"/>
    <property type="match status" value="1"/>
</dbReference>
<comment type="catalytic activity">
    <reaction evidence="5 6">
        <text>Release of N-terminal amino acids, preferentially methionine, from peptides and arylamides.</text>
        <dbReference type="EC" id="3.4.11.18"/>
    </reaction>
</comment>
<keyword evidence="1 5" id="KW-0031">Aminopeptidase</keyword>
<keyword evidence="3 5" id="KW-0479">Metal-binding</keyword>
<dbReference type="GO" id="GO:0070006">
    <property type="term" value="F:metalloaminopeptidase activity"/>
    <property type="evidence" value="ECO:0007669"/>
    <property type="project" value="UniProtKB-UniRule"/>
</dbReference>
<dbReference type="Proteomes" id="UP000001876">
    <property type="component" value="Unassembled WGS sequence"/>
</dbReference>
<evidence type="ECO:0000313" key="9">
    <source>
        <dbReference type="Proteomes" id="UP000001876"/>
    </source>
</evidence>
<proteinExistence type="inferred from homology"/>
<dbReference type="AlphaFoldDB" id="C1MHW6"/>
<dbReference type="GO" id="GO:0004239">
    <property type="term" value="F:initiator methionyl aminopeptidase activity"/>
    <property type="evidence" value="ECO:0007669"/>
    <property type="project" value="UniProtKB-UniRule"/>
</dbReference>
<dbReference type="GO" id="GO:0006508">
    <property type="term" value="P:proteolysis"/>
    <property type="evidence" value="ECO:0007669"/>
    <property type="project" value="UniProtKB-KW"/>
</dbReference>
<organism evidence="9">
    <name type="scientific">Micromonas pusilla (strain CCMP1545)</name>
    <name type="common">Picoplanktonic green alga</name>
    <dbReference type="NCBI Taxonomy" id="564608"/>
    <lineage>
        <taxon>Eukaryota</taxon>
        <taxon>Viridiplantae</taxon>
        <taxon>Chlorophyta</taxon>
        <taxon>Mamiellophyceae</taxon>
        <taxon>Mamiellales</taxon>
        <taxon>Mamiellaceae</taxon>
        <taxon>Micromonas</taxon>
    </lineage>
</organism>
<evidence type="ECO:0000259" key="7">
    <source>
        <dbReference type="Pfam" id="PF00557"/>
    </source>
</evidence>
<dbReference type="NCBIfam" id="TIGR00500">
    <property type="entry name" value="met_pdase_I"/>
    <property type="match status" value="1"/>
</dbReference>
<feature type="binding site" evidence="5">
    <location>
        <position position="105"/>
    </location>
    <ligand>
        <name>a divalent metal cation</name>
        <dbReference type="ChEBI" id="CHEBI:60240"/>
        <label>1</label>
    </ligand>
</feature>
<reference evidence="8 9" key="1">
    <citation type="journal article" date="2009" name="Science">
        <title>Green evolution and dynamic adaptations revealed by genomes of the marine picoeukaryotes Micromonas.</title>
        <authorList>
            <person name="Worden A.Z."/>
            <person name="Lee J.H."/>
            <person name="Mock T."/>
            <person name="Rouze P."/>
            <person name="Simmons M.P."/>
            <person name="Aerts A.L."/>
            <person name="Allen A.E."/>
            <person name="Cuvelier M.L."/>
            <person name="Derelle E."/>
            <person name="Everett M.V."/>
            <person name="Foulon E."/>
            <person name="Grimwood J."/>
            <person name="Gundlach H."/>
            <person name="Henrissat B."/>
            <person name="Napoli C."/>
            <person name="McDonald S.M."/>
            <person name="Parker M.S."/>
            <person name="Rombauts S."/>
            <person name="Salamov A."/>
            <person name="Von Dassow P."/>
            <person name="Badger J.H."/>
            <person name="Coutinho P.M."/>
            <person name="Demir E."/>
            <person name="Dubchak I."/>
            <person name="Gentemann C."/>
            <person name="Eikrem W."/>
            <person name="Gready J.E."/>
            <person name="John U."/>
            <person name="Lanier W."/>
            <person name="Lindquist E.A."/>
            <person name="Lucas S."/>
            <person name="Mayer K.F."/>
            <person name="Moreau H."/>
            <person name="Not F."/>
            <person name="Otillar R."/>
            <person name="Panaud O."/>
            <person name="Pangilinan J."/>
            <person name="Paulsen I."/>
            <person name="Piegu B."/>
            <person name="Poliakov A."/>
            <person name="Robbens S."/>
            <person name="Schmutz J."/>
            <person name="Toulza E."/>
            <person name="Wyss T."/>
            <person name="Zelensky A."/>
            <person name="Zhou K."/>
            <person name="Armbrust E.V."/>
            <person name="Bhattacharya D."/>
            <person name="Goodenough U.W."/>
            <person name="Van de Peer Y."/>
            <person name="Grigoriev I.V."/>
        </authorList>
    </citation>
    <scope>NUCLEOTIDE SEQUENCE [LARGE SCALE GENOMIC DNA]</scope>
    <source>
        <strain evidence="8 9">CCMP1545</strain>
    </source>
</reference>
<dbReference type="HAMAP" id="MF_01974">
    <property type="entry name" value="MetAP_1"/>
    <property type="match status" value="1"/>
</dbReference>
<comment type="function">
    <text evidence="6">Cotranslationally removes the N-terminal methionine from nascent proteins. The N-terminal methionine is often cleaved when the second residue in the primary sequence is small and uncharged (Met-Ala-, Cys, Gly, Pro, Ser, Thr, or Val).</text>
</comment>
<dbReference type="GeneID" id="9680837"/>
<dbReference type="PRINTS" id="PR00599">
    <property type="entry name" value="MAPEPTIDASE"/>
</dbReference>
<evidence type="ECO:0000256" key="3">
    <source>
        <dbReference type="ARBA" id="ARBA00022723"/>
    </source>
</evidence>
<dbReference type="InterPro" id="IPR001714">
    <property type="entry name" value="Pept_M24_MAP"/>
</dbReference>
<dbReference type="eggNOG" id="KOG2738">
    <property type="taxonomic scope" value="Eukaryota"/>
</dbReference>
<feature type="binding site" evidence="5">
    <location>
        <position position="247"/>
    </location>
    <ligand>
        <name>a divalent metal cation</name>
        <dbReference type="ChEBI" id="CHEBI:60240"/>
        <label>1</label>
    </ligand>
</feature>
<dbReference type="GO" id="GO:0046872">
    <property type="term" value="F:metal ion binding"/>
    <property type="evidence" value="ECO:0007669"/>
    <property type="project" value="UniProtKB-UniRule"/>
</dbReference>
<dbReference type="OrthoDB" id="3209743at2759"/>
<keyword evidence="4 5" id="KW-0378">Hydrolase</keyword>
<feature type="binding site" evidence="5">
    <location>
        <position position="87"/>
    </location>
    <ligand>
        <name>substrate</name>
    </ligand>
</feature>
<dbReference type="PANTHER" id="PTHR43330">
    <property type="entry name" value="METHIONINE AMINOPEPTIDASE"/>
    <property type="match status" value="1"/>
</dbReference>
<feature type="binding site" evidence="5">
    <location>
        <position position="247"/>
    </location>
    <ligand>
        <name>a divalent metal cation</name>
        <dbReference type="ChEBI" id="CHEBI:60240"/>
        <label>2</label>
        <note>catalytic</note>
    </ligand>
</feature>
<evidence type="ECO:0000256" key="5">
    <source>
        <dbReference type="HAMAP-Rule" id="MF_03174"/>
    </source>
</evidence>
<dbReference type="PANTHER" id="PTHR43330:SF8">
    <property type="entry name" value="METHIONINE AMINOPEPTIDASE 1D, MITOCHONDRIAL"/>
    <property type="match status" value="1"/>
</dbReference>
<accession>C1MHW6</accession>
<dbReference type="Gene3D" id="3.90.230.10">
    <property type="entry name" value="Creatinase/methionine aminopeptidase superfamily"/>
    <property type="match status" value="1"/>
</dbReference>
<dbReference type="EC" id="3.4.11.18" evidence="6"/>
<dbReference type="OMA" id="HWEHSVA"/>
<dbReference type="InterPro" id="IPR000994">
    <property type="entry name" value="Pept_M24"/>
</dbReference>
<evidence type="ECO:0000313" key="8">
    <source>
        <dbReference type="EMBL" id="EEH60815.1"/>
    </source>
</evidence>
<protein>
    <recommendedName>
        <fullName evidence="6">Methionine aminopeptidase</fullName>
        <ecNumber evidence="6">3.4.11.18</ecNumber>
    </recommendedName>
</protein>
<evidence type="ECO:0000256" key="1">
    <source>
        <dbReference type="ARBA" id="ARBA00022438"/>
    </source>
</evidence>
<dbReference type="CDD" id="cd01086">
    <property type="entry name" value="MetAP1"/>
    <property type="match status" value="1"/>
</dbReference>
<evidence type="ECO:0000256" key="4">
    <source>
        <dbReference type="ARBA" id="ARBA00022801"/>
    </source>
</evidence>
<name>C1MHW6_MICPC</name>